<accession>A0A084JAW7</accession>
<dbReference type="AlphaFoldDB" id="A0A084JAW7"/>
<dbReference type="EMBL" id="JPMD01000026">
    <property type="protein sequence ID" value="KEZ86101.1"/>
    <property type="molecule type" value="Genomic_DNA"/>
</dbReference>
<feature type="transmembrane region" description="Helical" evidence="8">
    <location>
        <begin position="208"/>
        <end position="227"/>
    </location>
</feature>
<feature type="transmembrane region" description="Helical" evidence="8">
    <location>
        <begin position="12"/>
        <end position="31"/>
    </location>
</feature>
<reference evidence="9 10" key="1">
    <citation type="submission" date="2014-07" db="EMBL/GenBank/DDBJ databases">
        <title>Draft genome of Clostridium sulfidigenes 113A isolated from sediments associated with methane hydrate from Krishna Godavari basin.</title>
        <authorList>
            <person name="Honkalas V.S."/>
            <person name="Dabir A.P."/>
            <person name="Arora P."/>
            <person name="Dhakephalkar P.K."/>
        </authorList>
    </citation>
    <scope>NUCLEOTIDE SEQUENCE [LARGE SCALE GENOMIC DNA]</scope>
    <source>
        <strain evidence="9 10">113A</strain>
    </source>
</reference>
<evidence type="ECO:0000313" key="10">
    <source>
        <dbReference type="Proteomes" id="UP000028542"/>
    </source>
</evidence>
<evidence type="ECO:0000256" key="1">
    <source>
        <dbReference type="ARBA" id="ARBA00004651"/>
    </source>
</evidence>
<proteinExistence type="inferred from homology"/>
<evidence type="ECO:0000256" key="3">
    <source>
        <dbReference type="ARBA" id="ARBA00022448"/>
    </source>
</evidence>
<name>A0A084JAW7_9CLOT</name>
<keyword evidence="7 8" id="KW-0472">Membrane</keyword>
<dbReference type="GO" id="GO:0005886">
    <property type="term" value="C:plasma membrane"/>
    <property type="evidence" value="ECO:0007669"/>
    <property type="project" value="UniProtKB-SubCell"/>
</dbReference>
<feature type="transmembrane region" description="Helical" evidence="8">
    <location>
        <begin position="67"/>
        <end position="92"/>
    </location>
</feature>
<organism evidence="9 10">
    <name type="scientific">Clostridium sulfidigenes</name>
    <dbReference type="NCBI Taxonomy" id="318464"/>
    <lineage>
        <taxon>Bacteria</taxon>
        <taxon>Bacillati</taxon>
        <taxon>Bacillota</taxon>
        <taxon>Clostridia</taxon>
        <taxon>Eubacteriales</taxon>
        <taxon>Clostridiaceae</taxon>
        <taxon>Clostridium</taxon>
    </lineage>
</organism>
<keyword evidence="6 8" id="KW-1133">Transmembrane helix</keyword>
<dbReference type="PANTHER" id="PTHR21716">
    <property type="entry name" value="TRANSMEMBRANE PROTEIN"/>
    <property type="match status" value="1"/>
</dbReference>
<evidence type="ECO:0000256" key="6">
    <source>
        <dbReference type="ARBA" id="ARBA00022989"/>
    </source>
</evidence>
<dbReference type="STRING" id="318464.IO99_11225"/>
<dbReference type="Pfam" id="PF01594">
    <property type="entry name" value="AI-2E_transport"/>
    <property type="match status" value="1"/>
</dbReference>
<evidence type="ECO:0000256" key="5">
    <source>
        <dbReference type="ARBA" id="ARBA00022692"/>
    </source>
</evidence>
<dbReference type="Proteomes" id="UP000028542">
    <property type="component" value="Unassembled WGS sequence"/>
</dbReference>
<evidence type="ECO:0000256" key="8">
    <source>
        <dbReference type="SAM" id="Phobius"/>
    </source>
</evidence>
<protein>
    <submittedName>
        <fullName evidence="9">Permease</fullName>
    </submittedName>
</protein>
<gene>
    <name evidence="9" type="ORF">IO99_11225</name>
</gene>
<keyword evidence="10" id="KW-1185">Reference proteome</keyword>
<dbReference type="GO" id="GO:0055085">
    <property type="term" value="P:transmembrane transport"/>
    <property type="evidence" value="ECO:0007669"/>
    <property type="project" value="TreeGrafter"/>
</dbReference>
<keyword evidence="3" id="KW-0813">Transport</keyword>
<comment type="caution">
    <text evidence="9">The sequence shown here is derived from an EMBL/GenBank/DDBJ whole genome shotgun (WGS) entry which is preliminary data.</text>
</comment>
<evidence type="ECO:0000256" key="7">
    <source>
        <dbReference type="ARBA" id="ARBA00023136"/>
    </source>
</evidence>
<feature type="transmembrane region" description="Helical" evidence="8">
    <location>
        <begin position="247"/>
        <end position="266"/>
    </location>
</feature>
<evidence type="ECO:0000256" key="2">
    <source>
        <dbReference type="ARBA" id="ARBA00009773"/>
    </source>
</evidence>
<feature type="transmembrane region" description="Helical" evidence="8">
    <location>
        <begin position="273"/>
        <end position="295"/>
    </location>
</feature>
<comment type="subcellular location">
    <subcellularLocation>
        <location evidence="1">Cell membrane</location>
        <topology evidence="1">Multi-pass membrane protein</topology>
    </subcellularLocation>
</comment>
<dbReference type="PANTHER" id="PTHR21716:SF53">
    <property type="entry name" value="PERMEASE PERM-RELATED"/>
    <property type="match status" value="1"/>
</dbReference>
<feature type="transmembrane region" description="Helical" evidence="8">
    <location>
        <begin position="307"/>
        <end position="332"/>
    </location>
</feature>
<dbReference type="RefSeq" id="WP_035133246.1">
    <property type="nucleotide sequence ID" value="NZ_JPMD01000026.1"/>
</dbReference>
<sequence>MKKIDWNWSNLGRLAIALLIIGIIIFLLWKFPIFTEVLGVVIISFIISYSIRPFHKFFMERGLNRKLSALIVILSIILFVVIIFSILVPWIYNESSNFAEVIGEMKSYYERITGDIKYVTDSPFVKEVLYNSYERFKDALMVIVSNFLSKIVSIAENLLLLFIIPTLVYFFLSDGDSISKGIMKYMPFSNKYAIRRALNHMDKVMERYIITQFELCGIIGILTFIALKVSGIKYALILSLVNAVFNIIPYFGPVIGAIPIILIALLTSTKKAVIVIFWLFVIQQLEGDIICPKILGETVDSHPVTILLLLIIGGSIGGILGMIIVIPVWVMIKIVVGEIDYYLF</sequence>
<feature type="transmembrane region" description="Helical" evidence="8">
    <location>
        <begin position="151"/>
        <end position="172"/>
    </location>
</feature>
<evidence type="ECO:0000256" key="4">
    <source>
        <dbReference type="ARBA" id="ARBA00022475"/>
    </source>
</evidence>
<feature type="transmembrane region" description="Helical" evidence="8">
    <location>
        <begin position="37"/>
        <end position="55"/>
    </location>
</feature>
<dbReference type="InterPro" id="IPR002549">
    <property type="entry name" value="AI-2E-like"/>
</dbReference>
<keyword evidence="4" id="KW-1003">Cell membrane</keyword>
<keyword evidence="5 8" id="KW-0812">Transmembrane</keyword>
<evidence type="ECO:0000313" key="9">
    <source>
        <dbReference type="EMBL" id="KEZ86101.1"/>
    </source>
</evidence>
<comment type="similarity">
    <text evidence="2">Belongs to the autoinducer-2 exporter (AI-2E) (TC 2.A.86) family.</text>
</comment>
<dbReference type="eggNOG" id="COG0628">
    <property type="taxonomic scope" value="Bacteria"/>
</dbReference>